<evidence type="ECO:0000256" key="8">
    <source>
        <dbReference type="ARBA" id="ARBA00022989"/>
    </source>
</evidence>
<comment type="catalytic activity">
    <reaction evidence="16">
        <text>ergosterol + NADP(+) = ergosta-5,7,22,24(28)-tetraen-3beta-ol + NADPH + H(+)</text>
        <dbReference type="Rhea" id="RHEA:18501"/>
        <dbReference type="ChEBI" id="CHEBI:15378"/>
        <dbReference type="ChEBI" id="CHEBI:16933"/>
        <dbReference type="ChEBI" id="CHEBI:18249"/>
        <dbReference type="ChEBI" id="CHEBI:57783"/>
        <dbReference type="ChEBI" id="CHEBI:58349"/>
        <dbReference type="EC" id="1.3.1.71"/>
    </reaction>
    <physiologicalReaction direction="right-to-left" evidence="16">
        <dbReference type="Rhea" id="RHEA:18503"/>
    </physiologicalReaction>
</comment>
<feature type="transmembrane region" description="Helical" evidence="18">
    <location>
        <begin position="313"/>
        <end position="334"/>
    </location>
</feature>
<evidence type="ECO:0000256" key="10">
    <source>
        <dbReference type="ARBA" id="ARBA00023011"/>
    </source>
</evidence>
<evidence type="ECO:0000313" key="19">
    <source>
        <dbReference type="EMBL" id="CAD8228417.1"/>
    </source>
</evidence>
<keyword evidence="3" id="KW-0444">Lipid biosynthesis</keyword>
<evidence type="ECO:0000256" key="2">
    <source>
        <dbReference type="ARBA" id="ARBA00005402"/>
    </source>
</evidence>
<dbReference type="PANTHER" id="PTHR21257">
    <property type="entry name" value="DELTA(14)-STEROL REDUCTASE"/>
    <property type="match status" value="1"/>
</dbReference>
<evidence type="ECO:0000256" key="7">
    <source>
        <dbReference type="ARBA" id="ARBA00022955"/>
    </source>
</evidence>
<keyword evidence="4 18" id="KW-0812">Transmembrane</keyword>
<keyword evidence="14" id="KW-0753">Steroid metabolism</keyword>
<evidence type="ECO:0000256" key="1">
    <source>
        <dbReference type="ARBA" id="ARBA00004477"/>
    </source>
</evidence>
<gene>
    <name evidence="19" type="ORF">PCOL08062_LOCUS492</name>
</gene>
<evidence type="ECO:0000256" key="15">
    <source>
        <dbReference type="ARBA" id="ARBA00038892"/>
    </source>
</evidence>
<organism evidence="19">
    <name type="scientific">Prasinoderma coloniale</name>
    <dbReference type="NCBI Taxonomy" id="156133"/>
    <lineage>
        <taxon>Eukaryota</taxon>
        <taxon>Viridiplantae</taxon>
        <taxon>Prasinodermophyta</taxon>
        <taxon>Prasinodermophyceae</taxon>
        <taxon>Prasinodermales</taxon>
        <taxon>Prasinodermaceae</taxon>
        <taxon>Prasinoderma</taxon>
    </lineage>
</organism>
<keyword evidence="5" id="KW-0256">Endoplasmic reticulum</keyword>
<dbReference type="InterPro" id="IPR001171">
    <property type="entry name" value="ERG24_DHCR-like"/>
</dbReference>
<dbReference type="EC" id="1.3.1.71" evidence="15"/>
<evidence type="ECO:0000256" key="14">
    <source>
        <dbReference type="ARBA" id="ARBA00023221"/>
    </source>
</evidence>
<dbReference type="EMBL" id="HBDZ01000633">
    <property type="protein sequence ID" value="CAD8228417.1"/>
    <property type="molecule type" value="Transcribed_RNA"/>
</dbReference>
<feature type="transmembrane region" description="Helical" evidence="18">
    <location>
        <begin position="118"/>
        <end position="138"/>
    </location>
</feature>
<keyword evidence="10" id="KW-0756">Sterol biosynthesis</keyword>
<dbReference type="FunFam" id="1.20.120.1630:FF:000003">
    <property type="entry name" value="C-24(28) sterol reductase"/>
    <property type="match status" value="1"/>
</dbReference>
<evidence type="ECO:0000256" key="17">
    <source>
        <dbReference type="SAM" id="MobiDB-lite"/>
    </source>
</evidence>
<comment type="similarity">
    <text evidence="2">Belongs to the ERG4/ERG24 family.</text>
</comment>
<reference evidence="19" key="1">
    <citation type="submission" date="2021-01" db="EMBL/GenBank/DDBJ databases">
        <authorList>
            <person name="Corre E."/>
            <person name="Pelletier E."/>
            <person name="Niang G."/>
            <person name="Scheremetjew M."/>
            <person name="Finn R."/>
            <person name="Kale V."/>
            <person name="Holt S."/>
            <person name="Cochrane G."/>
            <person name="Meng A."/>
            <person name="Brown T."/>
            <person name="Cohen L."/>
        </authorList>
    </citation>
    <scope>NUCLEOTIDE SEQUENCE</scope>
    <source>
        <strain evidence="19">CCMP1413</strain>
    </source>
</reference>
<evidence type="ECO:0000256" key="11">
    <source>
        <dbReference type="ARBA" id="ARBA00023098"/>
    </source>
</evidence>
<comment type="subcellular location">
    <subcellularLocation>
        <location evidence="1">Endoplasmic reticulum membrane</location>
        <topology evidence="1">Multi-pass membrane protein</topology>
    </subcellularLocation>
</comment>
<evidence type="ECO:0000256" key="5">
    <source>
        <dbReference type="ARBA" id="ARBA00022824"/>
    </source>
</evidence>
<evidence type="ECO:0000256" key="12">
    <source>
        <dbReference type="ARBA" id="ARBA00023136"/>
    </source>
</evidence>
<keyword evidence="6" id="KW-0521">NADP</keyword>
<feature type="transmembrane region" description="Helical" evidence="18">
    <location>
        <begin position="346"/>
        <end position="364"/>
    </location>
</feature>
<keyword evidence="9" id="KW-0560">Oxidoreductase</keyword>
<name>A0A7R9T8I8_9VIRI</name>
<evidence type="ECO:0000256" key="13">
    <source>
        <dbReference type="ARBA" id="ARBA00023166"/>
    </source>
</evidence>
<keyword evidence="7" id="KW-0752">Steroid biosynthesis</keyword>
<dbReference type="AlphaFoldDB" id="A0A7R9T8I8"/>
<evidence type="ECO:0000256" key="18">
    <source>
        <dbReference type="SAM" id="Phobius"/>
    </source>
</evidence>
<dbReference type="GO" id="GO:0000246">
    <property type="term" value="F:Delta24(24-1) sterol reductase activity"/>
    <property type="evidence" value="ECO:0007669"/>
    <property type="project" value="UniProtKB-EC"/>
</dbReference>
<keyword evidence="13" id="KW-1207">Sterol metabolism</keyword>
<sequence>MTVSTRGSMIHTRSGDTRRSKYASPPAVLPSKPAGHAKGAATRSRKRAIELDAEVVKEFGGAWGATFIMVVSHVIVYFLYASNAYYDGGLPAPGPGESAAAWARALVRRLARDCAPNTTAACIFFGFMGWMFVSATSLMPGVKSSGLPVPSEGFRVLTYNCNSLSTWWVTLAALAIAHYYDVFSLATVADQLGPLTTIAVLFGDALSLAVYLGAFGAKATHRMSHNPAYDYFMGAWLNPRILGVDLKMMFEIRVAWIGLFLLTLSAAVKQAEVHGNISGPMAILLCAHFLYTNACVKGEECVTTTWDVFYEKWGWMLIFWNAAGVPLVYSYQPYYILTKLGKQEHSHAYTAVLTAVLLVTYYVWDTCNSQKNRFKAQLRGTYAPREWAFPQLPWGTLQDPMVIVATGNASSQLLVSGWYAYARKVHYTCDIVMALVWGLACGFGDVLPYFYSVFFTTMILHRLARDDARLQKKYGHAFEEYKRRVPYVFVPYVI</sequence>
<feature type="transmembrane region" description="Helical" evidence="18">
    <location>
        <begin position="59"/>
        <end position="80"/>
    </location>
</feature>
<dbReference type="GO" id="GO:0005789">
    <property type="term" value="C:endoplasmic reticulum membrane"/>
    <property type="evidence" value="ECO:0007669"/>
    <property type="project" value="UniProtKB-SubCell"/>
</dbReference>
<feature type="region of interest" description="Disordered" evidence="17">
    <location>
        <begin position="1"/>
        <end position="42"/>
    </location>
</feature>
<evidence type="ECO:0000256" key="16">
    <source>
        <dbReference type="ARBA" id="ARBA00048918"/>
    </source>
</evidence>
<dbReference type="Pfam" id="PF01222">
    <property type="entry name" value="ERG4_ERG24"/>
    <property type="match status" value="1"/>
</dbReference>
<evidence type="ECO:0000256" key="6">
    <source>
        <dbReference type="ARBA" id="ARBA00022857"/>
    </source>
</evidence>
<feature type="transmembrane region" description="Helical" evidence="18">
    <location>
        <begin position="159"/>
        <end position="180"/>
    </location>
</feature>
<keyword evidence="12 18" id="KW-0472">Membrane</keyword>
<evidence type="ECO:0000256" key="9">
    <source>
        <dbReference type="ARBA" id="ARBA00023002"/>
    </source>
</evidence>
<evidence type="ECO:0000256" key="4">
    <source>
        <dbReference type="ARBA" id="ARBA00022692"/>
    </source>
</evidence>
<protein>
    <recommendedName>
        <fullName evidence="15">Delta(24(24(1)))-sterol reductase</fullName>
        <ecNumber evidence="15">1.3.1.71</ecNumber>
    </recommendedName>
</protein>
<accession>A0A7R9T8I8</accession>
<evidence type="ECO:0000256" key="3">
    <source>
        <dbReference type="ARBA" id="ARBA00022516"/>
    </source>
</evidence>
<feature type="transmembrane region" description="Helical" evidence="18">
    <location>
        <begin position="192"/>
        <end position="214"/>
    </location>
</feature>
<dbReference type="Gene3D" id="1.20.120.1630">
    <property type="match status" value="1"/>
</dbReference>
<proteinExistence type="inferred from homology"/>
<keyword evidence="11" id="KW-0443">Lipid metabolism</keyword>
<dbReference type="GO" id="GO:0016126">
    <property type="term" value="P:sterol biosynthetic process"/>
    <property type="evidence" value="ECO:0007669"/>
    <property type="project" value="UniProtKB-KW"/>
</dbReference>
<keyword evidence="8 18" id="KW-1133">Transmembrane helix</keyword>
<dbReference type="PANTHER" id="PTHR21257:SF31">
    <property type="entry name" value="DELTA(24(24(1)))-STEROL REDUCTASE ERG4"/>
    <property type="match status" value="1"/>
</dbReference>
<dbReference type="GO" id="GO:0046165">
    <property type="term" value="P:alcohol biosynthetic process"/>
    <property type="evidence" value="ECO:0007669"/>
    <property type="project" value="UniProtKB-ARBA"/>
</dbReference>